<dbReference type="Gene3D" id="3.30.565.10">
    <property type="entry name" value="Histidine kinase-like ATPase, C-terminal domain"/>
    <property type="match status" value="1"/>
</dbReference>
<dbReference type="PANTHER" id="PTHR43047">
    <property type="entry name" value="TWO-COMPONENT HISTIDINE PROTEIN KINASE"/>
    <property type="match status" value="1"/>
</dbReference>
<dbReference type="PROSITE" id="PS50110">
    <property type="entry name" value="RESPONSE_REGULATORY"/>
    <property type="match status" value="1"/>
</dbReference>
<keyword evidence="7" id="KW-0808">Transferase</keyword>
<keyword evidence="23" id="KW-1185">Reference proteome</keyword>
<dbReference type="CDD" id="cd13707">
    <property type="entry name" value="PBP2_BvgS_D2"/>
    <property type="match status" value="1"/>
</dbReference>
<feature type="modified residue" description="4-aspartylphosphate" evidence="17">
    <location>
        <position position="1019"/>
    </location>
</feature>
<keyword evidence="13" id="KW-1133">Transmembrane helix</keyword>
<keyword evidence="12" id="KW-0067">ATP-binding</keyword>
<dbReference type="SUPFAM" id="SSF55874">
    <property type="entry name" value="ATPase domain of HSP90 chaperone/DNA topoisomerase II/histidine kinase"/>
    <property type="match status" value="1"/>
</dbReference>
<evidence type="ECO:0000256" key="16">
    <source>
        <dbReference type="PROSITE-ProRule" id="PRU00110"/>
    </source>
</evidence>
<dbReference type="SUPFAM" id="SSF47384">
    <property type="entry name" value="Homodimeric domain of signal transducing histidine kinase"/>
    <property type="match status" value="1"/>
</dbReference>
<dbReference type="Gene3D" id="3.40.190.10">
    <property type="entry name" value="Periplasmic binding protein-like II"/>
    <property type="match status" value="4"/>
</dbReference>
<reference evidence="22 23" key="1">
    <citation type="submission" date="2019-11" db="EMBL/GenBank/DDBJ databases">
        <title>Pseudomonas karstica sp. nov. and Pseudomonas spelaei sp. nov. from karst caves.</title>
        <authorList>
            <person name="Zeman M."/>
        </authorList>
    </citation>
    <scope>NUCLEOTIDE SEQUENCE [LARGE SCALE GENOMIC DNA]</scope>
    <source>
        <strain evidence="22 23">CCM 7893</strain>
    </source>
</reference>
<accession>A0A6I3W8K1</accession>
<dbReference type="SMART" id="SM00387">
    <property type="entry name" value="HATPase_c"/>
    <property type="match status" value="1"/>
</dbReference>
<dbReference type="GO" id="GO:0006355">
    <property type="term" value="P:regulation of DNA-templated transcription"/>
    <property type="evidence" value="ECO:0007669"/>
    <property type="project" value="InterPro"/>
</dbReference>
<keyword evidence="4" id="KW-1003">Cell membrane</keyword>
<evidence type="ECO:0000256" key="14">
    <source>
        <dbReference type="ARBA" id="ARBA00023012"/>
    </source>
</evidence>
<dbReference type="EC" id="2.7.13.3" evidence="3"/>
<keyword evidence="10" id="KW-0547">Nucleotide-binding</keyword>
<evidence type="ECO:0000256" key="3">
    <source>
        <dbReference type="ARBA" id="ARBA00012438"/>
    </source>
</evidence>
<dbReference type="InterPro" id="IPR008207">
    <property type="entry name" value="Sig_transdc_His_kin_Hpt_dom"/>
</dbReference>
<dbReference type="SUPFAM" id="SSF52172">
    <property type="entry name" value="CheY-like"/>
    <property type="match status" value="1"/>
</dbReference>
<dbReference type="InterPro" id="IPR036890">
    <property type="entry name" value="HATPase_C_sf"/>
</dbReference>
<sequence length="1222" mass="135144">MCKPGSLIRPSIVMGALLLLLPIMSAWGATKTPERLHLLSQLASEHQDIQLSEQDWAWLRHKRKLTLGVSLPSFPPLDIVYSDGDYEGISADVAALLSQQLGIEISVLNLPDRAEALEALQAGTIDLLSGANNFELDAYPVALSRSYAEDFPAIFRRQGDSRLLPKNLSGATIAMAEDYRSSQEVQNLFPQARLVQFKSQTEAMAALAFEQVDVYLGDSLSAYYMVNQSFFNYVKFDRPVEMTSNGFSFAVKQDNTRLLQILNNSIDTLGQAKLSHIIKRWAGSGFVLSGDKVILSAQERRWIAQHPVVRMVVNDDLAPAAFFDANGNFNGIVADLFDIISLRTGLQFEVERTGSFNNLQRALKAGRADLAMLIPTPERETFLRFTHSFATSSFAVVNARSNKAFNGLQSLKGKRLAIAKGQAVIAQIRSEHPDIRLVTPATTLDSLSMVAEGKADAAMMPLSSARYYTSRLYDNTLQIAGITSGNEATNNFAMRRSDTELQSILNKVILSIPPDDMNSITNRWRANTAMSGQTWRDYREVIGEIIAVALTVVAIILLKVVFLRREIQKRVAAEQALNDQLQFLQTLSDAMPQPVYARDREGRMLSCTRSYEQALGLSLSDILGKTTLEMPIDCFETVRDFHRNYLLAMESGEPIQQRCEITLGNKTIWIDHWIQPFRDSGGTIKGVICGWLDTTEQHTLIEALRAAKVQAEDASRAKTTFLATMSHEIRTPMSAVIGTLELALKRADQGVLDRAGIEIARTAANNLLELIGDILDIVRIESGRLSLAPKRDNLRELVESVFRVFDGAARHKGLQLILDVDPNINGDVLIDPLRFKQVLSNLVSNAIKFSHEGCVKITVAGEWVEPFSLALTLLVEDSGIGISQEDQTRLFRPFAQVNQDPANARGGTGLGLVISRSLCEMMGGTLHMISIPGTGTRIRVNLTLTRLDPVPPRESSPPLTSVAPRHGRVRILVVDDHLMNRQLLLQQLQFLGYEAAGAENGEVALAAWRNLHCELIITDCHMPIMTGAELTLAIREEERLSGLTPTVILGLTADARQVDIERYLSIGMDDCLIKPTSLDELEARLSSFTFSRSSTHAHDAAKPQRVVNIEDDQDHIGINALSRLAGGNTSQVQELVRELLSSNRQDLGTLQLLLQKRDIRALRELSHRIRGAASVVKAEQLIARCREMEDACGSSDLSKLEEKAAQVEQAMVELERGFSLID</sequence>
<dbReference type="InterPro" id="IPR049871">
    <property type="entry name" value="BvgS-like_periplasmic2"/>
</dbReference>
<dbReference type="PANTHER" id="PTHR43047:SF72">
    <property type="entry name" value="OSMOSENSING HISTIDINE PROTEIN KINASE SLN1"/>
    <property type="match status" value="1"/>
</dbReference>
<dbReference type="InterPro" id="IPR003661">
    <property type="entry name" value="HisK_dim/P_dom"/>
</dbReference>
<dbReference type="GO" id="GO:0005524">
    <property type="term" value="F:ATP binding"/>
    <property type="evidence" value="ECO:0007669"/>
    <property type="project" value="UniProtKB-KW"/>
</dbReference>
<dbReference type="RefSeq" id="WP_155582040.1">
    <property type="nucleotide sequence ID" value="NZ_JBHSTH010000021.1"/>
</dbReference>
<dbReference type="SUPFAM" id="SSF53850">
    <property type="entry name" value="Periplasmic binding protein-like II"/>
    <property type="match status" value="2"/>
</dbReference>
<evidence type="ECO:0000256" key="5">
    <source>
        <dbReference type="ARBA" id="ARBA00022519"/>
    </source>
</evidence>
<dbReference type="SMART" id="SM00091">
    <property type="entry name" value="PAS"/>
    <property type="match status" value="1"/>
</dbReference>
<evidence type="ECO:0000256" key="10">
    <source>
        <dbReference type="ARBA" id="ARBA00022741"/>
    </source>
</evidence>
<protein>
    <recommendedName>
        <fullName evidence="3">histidine kinase</fullName>
        <ecNumber evidence="3">2.7.13.3</ecNumber>
    </recommendedName>
</protein>
<feature type="domain" description="Response regulatory" evidence="19">
    <location>
        <begin position="970"/>
        <end position="1089"/>
    </location>
</feature>
<dbReference type="Pfam" id="PF01627">
    <property type="entry name" value="Hpt"/>
    <property type="match status" value="1"/>
</dbReference>
<evidence type="ECO:0000256" key="6">
    <source>
        <dbReference type="ARBA" id="ARBA00022553"/>
    </source>
</evidence>
<dbReference type="Gene3D" id="1.10.287.130">
    <property type="match status" value="1"/>
</dbReference>
<evidence type="ECO:0000256" key="4">
    <source>
        <dbReference type="ARBA" id="ARBA00022475"/>
    </source>
</evidence>
<evidence type="ECO:0000259" key="20">
    <source>
        <dbReference type="PROSITE" id="PS50112"/>
    </source>
</evidence>
<dbReference type="CDD" id="cd00082">
    <property type="entry name" value="HisKA"/>
    <property type="match status" value="1"/>
</dbReference>
<comment type="caution">
    <text evidence="22">The sequence shown here is derived from an EMBL/GenBank/DDBJ whole genome shotgun (WGS) entry which is preliminary data.</text>
</comment>
<keyword evidence="5" id="KW-0997">Cell inner membrane</keyword>
<keyword evidence="8" id="KW-0812">Transmembrane</keyword>
<dbReference type="CDD" id="cd13705">
    <property type="entry name" value="PBP2_BvgS_D1"/>
    <property type="match status" value="1"/>
</dbReference>
<dbReference type="InterPro" id="IPR049870">
    <property type="entry name" value="BvgS-like_periplasmic1"/>
</dbReference>
<dbReference type="CDD" id="cd00088">
    <property type="entry name" value="HPT"/>
    <property type="match status" value="1"/>
</dbReference>
<dbReference type="EMBL" id="WNNK01000003">
    <property type="protein sequence ID" value="MUF03649.1"/>
    <property type="molecule type" value="Genomic_DNA"/>
</dbReference>
<dbReference type="CDD" id="cd17546">
    <property type="entry name" value="REC_hyHK_CKI1_RcsC-like"/>
    <property type="match status" value="1"/>
</dbReference>
<evidence type="ECO:0000256" key="11">
    <source>
        <dbReference type="ARBA" id="ARBA00022777"/>
    </source>
</evidence>
<dbReference type="InterPro" id="IPR003594">
    <property type="entry name" value="HATPase_dom"/>
</dbReference>
<dbReference type="InterPro" id="IPR005467">
    <property type="entry name" value="His_kinase_dom"/>
</dbReference>
<feature type="domain" description="PAS" evidence="20">
    <location>
        <begin position="580"/>
        <end position="628"/>
    </location>
</feature>
<evidence type="ECO:0000256" key="15">
    <source>
        <dbReference type="ARBA" id="ARBA00023136"/>
    </source>
</evidence>
<feature type="domain" description="Histidine kinase" evidence="18">
    <location>
        <begin position="724"/>
        <end position="946"/>
    </location>
</feature>
<dbReference type="InterPro" id="IPR001789">
    <property type="entry name" value="Sig_transdc_resp-reg_receiver"/>
</dbReference>
<evidence type="ECO:0000256" key="17">
    <source>
        <dbReference type="PROSITE-ProRule" id="PRU00169"/>
    </source>
</evidence>
<keyword evidence="15" id="KW-0472">Membrane</keyword>
<keyword evidence="11" id="KW-0418">Kinase</keyword>
<dbReference type="InterPro" id="IPR036097">
    <property type="entry name" value="HisK_dim/P_sf"/>
</dbReference>
<evidence type="ECO:0000259" key="21">
    <source>
        <dbReference type="PROSITE" id="PS50894"/>
    </source>
</evidence>
<dbReference type="Gene3D" id="3.30.450.20">
    <property type="entry name" value="PAS domain"/>
    <property type="match status" value="1"/>
</dbReference>
<feature type="modified residue" description="Phosphohistidine" evidence="16">
    <location>
        <position position="1167"/>
    </location>
</feature>
<dbReference type="Pfam" id="PF00497">
    <property type="entry name" value="SBP_bac_3"/>
    <property type="match status" value="2"/>
</dbReference>
<dbReference type="GO" id="GO:0009927">
    <property type="term" value="F:histidine phosphotransfer kinase activity"/>
    <property type="evidence" value="ECO:0007669"/>
    <property type="project" value="TreeGrafter"/>
</dbReference>
<dbReference type="Gene3D" id="3.40.50.2300">
    <property type="match status" value="1"/>
</dbReference>
<gene>
    <name evidence="22" type="ORF">GNF76_04850</name>
</gene>
<name>A0A6I3W8K1_9PSED</name>
<evidence type="ECO:0000313" key="23">
    <source>
        <dbReference type="Proteomes" id="UP000438196"/>
    </source>
</evidence>
<dbReference type="Pfam" id="PF02518">
    <property type="entry name" value="HATPase_c"/>
    <property type="match status" value="1"/>
</dbReference>
<evidence type="ECO:0000259" key="18">
    <source>
        <dbReference type="PROSITE" id="PS50109"/>
    </source>
</evidence>
<evidence type="ECO:0000259" key="19">
    <source>
        <dbReference type="PROSITE" id="PS50110"/>
    </source>
</evidence>
<dbReference type="InterPro" id="IPR001638">
    <property type="entry name" value="Solute-binding_3/MltF_N"/>
</dbReference>
<dbReference type="InterPro" id="IPR036641">
    <property type="entry name" value="HPT_dom_sf"/>
</dbReference>
<dbReference type="InterPro" id="IPR000014">
    <property type="entry name" value="PAS"/>
</dbReference>
<dbReference type="Gene3D" id="1.20.120.160">
    <property type="entry name" value="HPT domain"/>
    <property type="match status" value="1"/>
</dbReference>
<evidence type="ECO:0000256" key="2">
    <source>
        <dbReference type="ARBA" id="ARBA00004429"/>
    </source>
</evidence>
<evidence type="ECO:0000256" key="13">
    <source>
        <dbReference type="ARBA" id="ARBA00022989"/>
    </source>
</evidence>
<keyword evidence="14" id="KW-0902">Two-component regulatory system</keyword>
<evidence type="ECO:0000256" key="1">
    <source>
        <dbReference type="ARBA" id="ARBA00000085"/>
    </source>
</evidence>
<evidence type="ECO:0000256" key="9">
    <source>
        <dbReference type="ARBA" id="ARBA00022729"/>
    </source>
</evidence>
<dbReference type="NCBIfam" id="TIGR00229">
    <property type="entry name" value="sensory_box"/>
    <property type="match status" value="1"/>
</dbReference>
<keyword evidence="6 17" id="KW-0597">Phosphoprotein</keyword>
<dbReference type="InterPro" id="IPR013767">
    <property type="entry name" value="PAS_fold"/>
</dbReference>
<dbReference type="Proteomes" id="UP000438196">
    <property type="component" value="Unassembled WGS sequence"/>
</dbReference>
<dbReference type="AlphaFoldDB" id="A0A6I3W8K1"/>
<evidence type="ECO:0000256" key="8">
    <source>
        <dbReference type="ARBA" id="ARBA00022692"/>
    </source>
</evidence>
<dbReference type="SUPFAM" id="SSF47226">
    <property type="entry name" value="Histidine-containing phosphotransfer domain, HPT domain"/>
    <property type="match status" value="1"/>
</dbReference>
<feature type="domain" description="HPt" evidence="21">
    <location>
        <begin position="1128"/>
        <end position="1222"/>
    </location>
</feature>
<dbReference type="OrthoDB" id="9797243at2"/>
<dbReference type="Pfam" id="PF00512">
    <property type="entry name" value="HisKA"/>
    <property type="match status" value="1"/>
</dbReference>
<dbReference type="Pfam" id="PF00989">
    <property type="entry name" value="PAS"/>
    <property type="match status" value="1"/>
</dbReference>
<dbReference type="SMART" id="SM00062">
    <property type="entry name" value="PBPb"/>
    <property type="match status" value="2"/>
</dbReference>
<organism evidence="22 23">
    <name type="scientific">Pseudomonas spelaei</name>
    <dbReference type="NCBI Taxonomy" id="1055469"/>
    <lineage>
        <taxon>Bacteria</taxon>
        <taxon>Pseudomonadati</taxon>
        <taxon>Pseudomonadota</taxon>
        <taxon>Gammaproteobacteria</taxon>
        <taxon>Pseudomonadales</taxon>
        <taxon>Pseudomonadaceae</taxon>
        <taxon>Pseudomonas</taxon>
    </lineage>
</organism>
<dbReference type="SUPFAM" id="SSF55785">
    <property type="entry name" value="PYP-like sensor domain (PAS domain)"/>
    <property type="match status" value="1"/>
</dbReference>
<dbReference type="InterPro" id="IPR004358">
    <property type="entry name" value="Sig_transdc_His_kin-like_C"/>
</dbReference>
<comment type="catalytic activity">
    <reaction evidence="1">
        <text>ATP + protein L-histidine = ADP + protein N-phospho-L-histidine.</text>
        <dbReference type="EC" id="2.7.13.3"/>
    </reaction>
</comment>
<dbReference type="CDD" id="cd00130">
    <property type="entry name" value="PAS"/>
    <property type="match status" value="1"/>
</dbReference>
<dbReference type="FunFam" id="3.30.565.10:FF:000010">
    <property type="entry name" value="Sensor histidine kinase RcsC"/>
    <property type="match status" value="1"/>
</dbReference>
<evidence type="ECO:0000313" key="22">
    <source>
        <dbReference type="EMBL" id="MUF03649.1"/>
    </source>
</evidence>
<dbReference type="PROSITE" id="PS50894">
    <property type="entry name" value="HPT"/>
    <property type="match status" value="1"/>
</dbReference>
<dbReference type="CDD" id="cd16922">
    <property type="entry name" value="HATPase_EvgS-ArcB-TorS-like"/>
    <property type="match status" value="1"/>
</dbReference>
<evidence type="ECO:0000256" key="7">
    <source>
        <dbReference type="ARBA" id="ARBA00022679"/>
    </source>
</evidence>
<comment type="subcellular location">
    <subcellularLocation>
        <location evidence="2">Cell inner membrane</location>
        <topology evidence="2">Multi-pass membrane protein</topology>
    </subcellularLocation>
</comment>
<evidence type="ECO:0000256" key="12">
    <source>
        <dbReference type="ARBA" id="ARBA00022840"/>
    </source>
</evidence>
<dbReference type="PROSITE" id="PS50112">
    <property type="entry name" value="PAS"/>
    <property type="match status" value="1"/>
</dbReference>
<dbReference type="InterPro" id="IPR035965">
    <property type="entry name" value="PAS-like_dom_sf"/>
</dbReference>
<dbReference type="InterPro" id="IPR011006">
    <property type="entry name" value="CheY-like_superfamily"/>
</dbReference>
<dbReference type="Pfam" id="PF00072">
    <property type="entry name" value="Response_reg"/>
    <property type="match status" value="1"/>
</dbReference>
<dbReference type="GO" id="GO:0000155">
    <property type="term" value="F:phosphorelay sensor kinase activity"/>
    <property type="evidence" value="ECO:0007669"/>
    <property type="project" value="InterPro"/>
</dbReference>
<dbReference type="SMART" id="SM00448">
    <property type="entry name" value="REC"/>
    <property type="match status" value="1"/>
</dbReference>
<dbReference type="GO" id="GO:0005886">
    <property type="term" value="C:plasma membrane"/>
    <property type="evidence" value="ECO:0007669"/>
    <property type="project" value="UniProtKB-SubCell"/>
</dbReference>
<dbReference type="PRINTS" id="PR00344">
    <property type="entry name" value="BCTRLSENSOR"/>
</dbReference>
<dbReference type="PROSITE" id="PS50109">
    <property type="entry name" value="HIS_KIN"/>
    <property type="match status" value="1"/>
</dbReference>
<dbReference type="SMART" id="SM00388">
    <property type="entry name" value="HisKA"/>
    <property type="match status" value="1"/>
</dbReference>
<proteinExistence type="predicted"/>
<keyword evidence="9" id="KW-0732">Signal</keyword>